<dbReference type="AlphaFoldDB" id="A0AAU6VL30"/>
<evidence type="ECO:0000256" key="1">
    <source>
        <dbReference type="SAM" id="MobiDB-lite"/>
    </source>
</evidence>
<name>A0AAU6VL30_UNCXX</name>
<keyword evidence="2" id="KW-0614">Plasmid</keyword>
<feature type="compositionally biased region" description="Basic and acidic residues" evidence="1">
    <location>
        <begin position="32"/>
        <end position="42"/>
    </location>
</feature>
<feature type="region of interest" description="Disordered" evidence="1">
    <location>
        <begin position="26"/>
        <end position="51"/>
    </location>
</feature>
<geneLocation type="plasmid" evidence="2">
    <name>pSP19M00231</name>
</geneLocation>
<accession>A0AAU6VL30</accession>
<organism evidence="2">
    <name type="scientific">bacterium 19MO03SA05</name>
    <dbReference type="NCBI Taxonomy" id="2920620"/>
    <lineage>
        <taxon>Bacteria</taxon>
    </lineage>
</organism>
<protein>
    <recommendedName>
        <fullName evidence="3">Pilus assembly protein PilP</fullName>
    </recommendedName>
</protein>
<evidence type="ECO:0000313" key="2">
    <source>
        <dbReference type="EMBL" id="XAG86795.1"/>
    </source>
</evidence>
<dbReference type="EMBL" id="CP095352">
    <property type="protein sequence ID" value="XAG86795.1"/>
    <property type="molecule type" value="Genomic_DNA"/>
</dbReference>
<gene>
    <name evidence="2" type="ORF">MRM63_18825</name>
</gene>
<proteinExistence type="predicted"/>
<sequence length="120" mass="13246">MRVIKEQQEKETESIKAKLEDFAIQESMSNAQEKKSESEKSNNDATTQNSASSRIGFLELTHIQKLGRQRVALFSDGVSGAIQIVEGRNIGQYRVTEITSDSVIVVSPSGETMRIKVKGS</sequence>
<evidence type="ECO:0008006" key="3">
    <source>
        <dbReference type="Google" id="ProtNLM"/>
    </source>
</evidence>
<reference evidence="2" key="1">
    <citation type="submission" date="2022-03" db="EMBL/GenBank/DDBJ databases">
        <title>Sea Food Isolates.</title>
        <authorList>
            <person name="Li c."/>
        </authorList>
    </citation>
    <scope>NUCLEOTIDE SEQUENCE</scope>
    <source>
        <strain evidence="2">19MO03SA05</strain>
        <plasmid evidence="2">pSP19M00231</plasmid>
    </source>
</reference>